<keyword evidence="1" id="KW-0175">Coiled coil</keyword>
<organism evidence="3 4">
    <name type="scientific">Sinanodonta woodiana</name>
    <name type="common">Chinese pond mussel</name>
    <name type="synonym">Anodonta woodiana</name>
    <dbReference type="NCBI Taxonomy" id="1069815"/>
    <lineage>
        <taxon>Eukaryota</taxon>
        <taxon>Metazoa</taxon>
        <taxon>Spiralia</taxon>
        <taxon>Lophotrochozoa</taxon>
        <taxon>Mollusca</taxon>
        <taxon>Bivalvia</taxon>
        <taxon>Autobranchia</taxon>
        <taxon>Heteroconchia</taxon>
        <taxon>Palaeoheterodonta</taxon>
        <taxon>Unionida</taxon>
        <taxon>Unionoidea</taxon>
        <taxon>Unionidae</taxon>
        <taxon>Unioninae</taxon>
        <taxon>Sinanodonta</taxon>
    </lineage>
</organism>
<name>A0ABD3X9Q8_SINWO</name>
<feature type="compositionally biased region" description="Basic residues" evidence="2">
    <location>
        <begin position="97"/>
        <end position="109"/>
    </location>
</feature>
<evidence type="ECO:0000313" key="3">
    <source>
        <dbReference type="EMBL" id="KAL3882465.1"/>
    </source>
</evidence>
<reference evidence="3 4" key="1">
    <citation type="submission" date="2024-11" db="EMBL/GenBank/DDBJ databases">
        <title>Chromosome-level genome assembly of the freshwater bivalve Anodonta woodiana.</title>
        <authorList>
            <person name="Chen X."/>
        </authorList>
    </citation>
    <scope>NUCLEOTIDE SEQUENCE [LARGE SCALE GENOMIC DNA]</scope>
    <source>
        <strain evidence="3">MN2024</strain>
        <tissue evidence="3">Gills</tissue>
    </source>
</reference>
<feature type="region of interest" description="Disordered" evidence="2">
    <location>
        <begin position="93"/>
        <end position="166"/>
    </location>
</feature>
<proteinExistence type="predicted"/>
<feature type="coiled-coil region" evidence="1">
    <location>
        <begin position="32"/>
        <end position="81"/>
    </location>
</feature>
<evidence type="ECO:0000313" key="4">
    <source>
        <dbReference type="Proteomes" id="UP001634394"/>
    </source>
</evidence>
<dbReference type="AlphaFoldDB" id="A0ABD3X9Q8"/>
<evidence type="ECO:0000256" key="1">
    <source>
        <dbReference type="SAM" id="Coils"/>
    </source>
</evidence>
<comment type="caution">
    <text evidence="3">The sequence shown here is derived from an EMBL/GenBank/DDBJ whole genome shotgun (WGS) entry which is preliminary data.</text>
</comment>
<feature type="region of interest" description="Disordered" evidence="2">
    <location>
        <begin position="207"/>
        <end position="240"/>
    </location>
</feature>
<evidence type="ECO:0000256" key="2">
    <source>
        <dbReference type="SAM" id="MobiDB-lite"/>
    </source>
</evidence>
<feature type="compositionally biased region" description="Basic and acidic residues" evidence="2">
    <location>
        <begin position="214"/>
        <end position="237"/>
    </location>
</feature>
<keyword evidence="4" id="KW-1185">Reference proteome</keyword>
<dbReference type="EMBL" id="JBJQND010000003">
    <property type="protein sequence ID" value="KAL3882465.1"/>
    <property type="molecule type" value="Genomic_DNA"/>
</dbReference>
<gene>
    <name evidence="3" type="ORF">ACJMK2_028802</name>
</gene>
<accession>A0ABD3X9Q8</accession>
<sequence>MSMIENLRKRGKKKSKLEKILRQDHSDIHFENERLNEELSKKIDAIHKERHKHVMQRDADIKKLRREVEELEFMRVSSAKELQDIIQAFKINEHRENKSKKTARKRSKQKQSEKPSKSVFHSDGYESTDAEDAEFEHASRPNFRSHSQLDRARNVSGGKESDDDSPIKIEYYPEVKIDLTKIPIEWFTSVLPASDAVVQKLRRERLKSAPPTLRSRDRMSKSKNKSEEKDSLRREVTFAEGLSDSDEEERRVQLVCSEPVKPVLVSLRRLRELTNADNMVERGPSRNTQRKESIKLMNQRRNERLDNRVKMFCKELEDLKERDIREDKEKEEIWKATLIQEAYVRSLPPL</sequence>
<protein>
    <submittedName>
        <fullName evidence="3">Uncharacterized protein</fullName>
    </submittedName>
</protein>
<dbReference type="Proteomes" id="UP001634394">
    <property type="component" value="Unassembled WGS sequence"/>
</dbReference>